<dbReference type="PANTHER" id="PTHR16276:SF1">
    <property type="entry name" value="SMALL RIBOSOMAL SUBUNIT PROTEIN MS39"/>
    <property type="match status" value="1"/>
</dbReference>
<dbReference type="OMA" id="LVSIHYR"/>
<dbReference type="InterPro" id="IPR011990">
    <property type="entry name" value="TPR-like_helical_dom_sf"/>
</dbReference>
<evidence type="ECO:0000256" key="5">
    <source>
        <dbReference type="ARBA" id="ARBA00022845"/>
    </source>
</evidence>
<dbReference type="GO" id="GO:0019843">
    <property type="term" value="F:rRNA binding"/>
    <property type="evidence" value="ECO:0007669"/>
    <property type="project" value="UniProtKB-KW"/>
</dbReference>
<dbReference type="Pfam" id="PF22330">
    <property type="entry name" value="Rib_mS39_PPR"/>
    <property type="match status" value="1"/>
</dbReference>
<name>A0A979FL05_HYAAZ</name>
<dbReference type="RefSeq" id="XP_047737216.1">
    <property type="nucleotide sequence ID" value="XM_047881260.1"/>
</dbReference>
<evidence type="ECO:0000256" key="4">
    <source>
        <dbReference type="ARBA" id="ARBA00022737"/>
    </source>
</evidence>
<dbReference type="GO" id="GO:1990904">
    <property type="term" value="C:ribonucleoprotein complex"/>
    <property type="evidence" value="ECO:0007669"/>
    <property type="project" value="UniProtKB-KW"/>
</dbReference>
<keyword evidence="7" id="KW-0809">Transit peptide</keyword>
<dbReference type="GO" id="GO:0032543">
    <property type="term" value="P:mitochondrial translation"/>
    <property type="evidence" value="ECO:0007669"/>
    <property type="project" value="InterPro"/>
</dbReference>
<protein>
    <recommendedName>
        <fullName evidence="11">Small ribosomal subunit protein mS39</fullName>
    </recommendedName>
</protein>
<evidence type="ECO:0000256" key="12">
    <source>
        <dbReference type="PROSITE-ProRule" id="PRU00708"/>
    </source>
</evidence>
<comment type="similarity">
    <text evidence="2">Belongs to the mitochondrion-specific ribosomal protein mS39 family.</text>
</comment>
<evidence type="ECO:0000256" key="7">
    <source>
        <dbReference type="ARBA" id="ARBA00022946"/>
    </source>
</evidence>
<dbReference type="NCBIfam" id="TIGR00756">
    <property type="entry name" value="PPR"/>
    <property type="match status" value="1"/>
</dbReference>
<evidence type="ECO:0000256" key="2">
    <source>
        <dbReference type="ARBA" id="ARBA00008551"/>
    </source>
</evidence>
<evidence type="ECO:0000256" key="8">
    <source>
        <dbReference type="ARBA" id="ARBA00022980"/>
    </source>
</evidence>
<feature type="repeat" description="PPR" evidence="12">
    <location>
        <begin position="185"/>
        <end position="219"/>
    </location>
</feature>
<keyword evidence="13" id="KW-1185">Reference proteome</keyword>
<dbReference type="InterPro" id="IPR055063">
    <property type="entry name" value="Rib_mS39_PPR"/>
</dbReference>
<keyword evidence="8" id="KW-0689">Ribosomal protein</keyword>
<gene>
    <name evidence="14" type="primary">LOC108680939</name>
</gene>
<organism evidence="13 14">
    <name type="scientific">Hyalella azteca</name>
    <name type="common">Amphipod</name>
    <dbReference type="NCBI Taxonomy" id="294128"/>
    <lineage>
        <taxon>Eukaryota</taxon>
        <taxon>Metazoa</taxon>
        <taxon>Ecdysozoa</taxon>
        <taxon>Arthropoda</taxon>
        <taxon>Crustacea</taxon>
        <taxon>Multicrustacea</taxon>
        <taxon>Malacostraca</taxon>
        <taxon>Eumalacostraca</taxon>
        <taxon>Peracarida</taxon>
        <taxon>Amphipoda</taxon>
        <taxon>Senticaudata</taxon>
        <taxon>Talitrida</taxon>
        <taxon>Talitroidea</taxon>
        <taxon>Hyalellidae</taxon>
        <taxon>Hyalella</taxon>
    </lineage>
</organism>
<reference evidence="14" key="1">
    <citation type="submission" date="2025-08" db="UniProtKB">
        <authorList>
            <consortium name="RefSeq"/>
        </authorList>
    </citation>
    <scope>IDENTIFICATION</scope>
    <source>
        <tissue evidence="14">Whole organism</tissue>
    </source>
</reference>
<keyword evidence="10" id="KW-0687">Ribonucleoprotein</keyword>
<sequence length="445" mass="50302">MTRTLSLSFVQALDSTISRDKTGPHYRYHDDPYLIPITPMDRRVYALARESGRKAAAWIRDQHPHLFLSNTSDAPAVEKFLPIEEYSEESEVSEEILQKLIASCKVVDAATVYRLCSSKGIELSATTKQSLLELMCYYNEEEAVAEDWVEERSFAQVARPGRDMINTWKSGGLADELFLSLDEPSTAAYCALIRGLSKHNNSEEAWSRYQEAQTAGLPLDTATFNSLLLTIPLRHDGYEERVNILMGLLKTMASKGLRPNQQTLDNSLQVLSMTAGYRKTKELSLQLLQEMRLLGIKPSLTSYFFLVSIHYRQRQYLPVLTCTVSLLSPPTSSSSAYTTVSVSTFPRADLYCKPSLTSYFFLVSIHYRQRDDNGSSLIYSVLEELEKIEGDLPLLDPRDTMFFLQAIDVCCNKLQSLAAAQRLHALLERGKNQRLLGNNSKEVIY</sequence>
<dbReference type="Proteomes" id="UP000694843">
    <property type="component" value="Unplaced"/>
</dbReference>
<dbReference type="Gene3D" id="1.25.40.10">
    <property type="entry name" value="Tetratricopeptide repeat domain"/>
    <property type="match status" value="1"/>
</dbReference>
<dbReference type="InterPro" id="IPR002885">
    <property type="entry name" value="PPR_rpt"/>
</dbReference>
<dbReference type="GO" id="GO:0006417">
    <property type="term" value="P:regulation of translation"/>
    <property type="evidence" value="ECO:0007669"/>
    <property type="project" value="UniProtKB-KW"/>
</dbReference>
<dbReference type="PANTHER" id="PTHR16276">
    <property type="entry name" value="PENTATRICOPEPTIDE REPEAT DOMAIN-CONTAINING PROTEIN 3"/>
    <property type="match status" value="1"/>
</dbReference>
<dbReference type="PROSITE" id="PS51375">
    <property type="entry name" value="PPR"/>
    <property type="match status" value="1"/>
</dbReference>
<evidence type="ECO:0000313" key="14">
    <source>
        <dbReference type="RefSeq" id="XP_047737216.1"/>
    </source>
</evidence>
<evidence type="ECO:0000256" key="6">
    <source>
        <dbReference type="ARBA" id="ARBA00022884"/>
    </source>
</evidence>
<keyword evidence="9" id="KW-0496">Mitochondrion</keyword>
<evidence type="ECO:0000256" key="11">
    <source>
        <dbReference type="ARBA" id="ARBA00035134"/>
    </source>
</evidence>
<keyword evidence="5" id="KW-0810">Translation regulation</keyword>
<dbReference type="AlphaFoldDB" id="A0A979FL05"/>
<evidence type="ECO:0000313" key="13">
    <source>
        <dbReference type="Proteomes" id="UP000694843"/>
    </source>
</evidence>
<evidence type="ECO:0000256" key="9">
    <source>
        <dbReference type="ARBA" id="ARBA00023128"/>
    </source>
</evidence>
<proteinExistence type="inferred from homology"/>
<keyword evidence="4" id="KW-0677">Repeat</keyword>
<dbReference type="InterPro" id="IPR037387">
    <property type="entry name" value="PTCD3"/>
</dbReference>
<accession>A0A979FL05</accession>
<dbReference type="GeneID" id="108680939"/>
<dbReference type="OrthoDB" id="185373at2759"/>
<keyword evidence="3" id="KW-0699">rRNA-binding</keyword>
<evidence type="ECO:0000256" key="1">
    <source>
        <dbReference type="ARBA" id="ARBA00004173"/>
    </source>
</evidence>
<dbReference type="GO" id="GO:0005739">
    <property type="term" value="C:mitochondrion"/>
    <property type="evidence" value="ECO:0007669"/>
    <property type="project" value="UniProtKB-SubCell"/>
</dbReference>
<dbReference type="GO" id="GO:0005840">
    <property type="term" value="C:ribosome"/>
    <property type="evidence" value="ECO:0007669"/>
    <property type="project" value="UniProtKB-KW"/>
</dbReference>
<dbReference type="KEGG" id="hazt:108680939"/>
<keyword evidence="6" id="KW-0694">RNA-binding</keyword>
<comment type="subcellular location">
    <subcellularLocation>
        <location evidence="1">Mitochondrion</location>
    </subcellularLocation>
</comment>
<evidence type="ECO:0000256" key="10">
    <source>
        <dbReference type="ARBA" id="ARBA00023274"/>
    </source>
</evidence>
<evidence type="ECO:0000256" key="3">
    <source>
        <dbReference type="ARBA" id="ARBA00022730"/>
    </source>
</evidence>
<dbReference type="GO" id="GO:0043024">
    <property type="term" value="F:ribosomal small subunit binding"/>
    <property type="evidence" value="ECO:0007669"/>
    <property type="project" value="InterPro"/>
</dbReference>